<proteinExistence type="predicted"/>
<comment type="caution">
    <text evidence="2">The sequence shown here is derived from an EMBL/GenBank/DDBJ whole genome shotgun (WGS) entry which is preliminary data.</text>
</comment>
<evidence type="ECO:0000313" key="2">
    <source>
        <dbReference type="EMBL" id="KAJ3839477.1"/>
    </source>
</evidence>
<name>A0AA38UIE0_9AGAR</name>
<protein>
    <submittedName>
        <fullName evidence="2">Uncharacterized protein</fullName>
    </submittedName>
</protein>
<organism evidence="2 3">
    <name type="scientific">Lentinula raphanica</name>
    <dbReference type="NCBI Taxonomy" id="153919"/>
    <lineage>
        <taxon>Eukaryota</taxon>
        <taxon>Fungi</taxon>
        <taxon>Dikarya</taxon>
        <taxon>Basidiomycota</taxon>
        <taxon>Agaricomycotina</taxon>
        <taxon>Agaricomycetes</taxon>
        <taxon>Agaricomycetidae</taxon>
        <taxon>Agaricales</taxon>
        <taxon>Marasmiineae</taxon>
        <taxon>Omphalotaceae</taxon>
        <taxon>Lentinula</taxon>
    </lineage>
</organism>
<dbReference type="AlphaFoldDB" id="A0AA38UIE0"/>
<feature type="region of interest" description="Disordered" evidence="1">
    <location>
        <begin position="157"/>
        <end position="189"/>
    </location>
</feature>
<reference evidence="2" key="1">
    <citation type="submission" date="2022-08" db="EMBL/GenBank/DDBJ databases">
        <authorList>
            <consortium name="DOE Joint Genome Institute"/>
            <person name="Min B."/>
            <person name="Riley R."/>
            <person name="Sierra-Patev S."/>
            <person name="Naranjo-Ortiz M."/>
            <person name="Looney B."/>
            <person name="Konkel Z."/>
            <person name="Slot J.C."/>
            <person name="Sakamoto Y."/>
            <person name="Steenwyk J.L."/>
            <person name="Rokas A."/>
            <person name="Carro J."/>
            <person name="Camarero S."/>
            <person name="Ferreira P."/>
            <person name="Molpeceres G."/>
            <person name="Ruiz-Duenas F.J."/>
            <person name="Serrano A."/>
            <person name="Henrissat B."/>
            <person name="Drula E."/>
            <person name="Hughes K.W."/>
            <person name="Mata J.L."/>
            <person name="Ishikawa N.K."/>
            <person name="Vargas-Isla R."/>
            <person name="Ushijima S."/>
            <person name="Smith C.A."/>
            <person name="Ahrendt S."/>
            <person name="Andreopoulos W."/>
            <person name="He G."/>
            <person name="Labutti K."/>
            <person name="Lipzen A."/>
            <person name="Ng V."/>
            <person name="Sandor L."/>
            <person name="Barry K."/>
            <person name="Martinez A.T."/>
            <person name="Xiao Y."/>
            <person name="Gibbons J.G."/>
            <person name="Terashima K."/>
            <person name="Hibbett D.S."/>
            <person name="Grigoriev I.V."/>
        </authorList>
    </citation>
    <scope>NUCLEOTIDE SEQUENCE</scope>
    <source>
        <strain evidence="2">TFB9207</strain>
    </source>
</reference>
<accession>A0AA38UIE0</accession>
<evidence type="ECO:0000313" key="3">
    <source>
        <dbReference type="Proteomes" id="UP001163846"/>
    </source>
</evidence>
<sequence length="189" mass="21456">MSQTAEYELATILLQPSDYAARNARIAAYSFVRFDSLENGGRFNNGLPQSIRVDKDLNSPIQTKRPFPDFGFPFRILVGRVLGFRFMHQRIAHNGIQSTTYWAVWTTTRSIPQAEPINFAYFCTKEQGDHLQQVMYEGPKNLEAILQLPALTVDPLDMPPPPYTVKNEHTPSHPQPPHSQHSPSRPSHS</sequence>
<dbReference type="Proteomes" id="UP001163846">
    <property type="component" value="Unassembled WGS sequence"/>
</dbReference>
<keyword evidence="3" id="KW-1185">Reference proteome</keyword>
<gene>
    <name evidence="2" type="ORF">F5878DRAFT_616360</name>
</gene>
<feature type="compositionally biased region" description="Low complexity" evidence="1">
    <location>
        <begin position="178"/>
        <end position="189"/>
    </location>
</feature>
<dbReference type="EMBL" id="MU806126">
    <property type="protein sequence ID" value="KAJ3839477.1"/>
    <property type="molecule type" value="Genomic_DNA"/>
</dbReference>
<evidence type="ECO:0000256" key="1">
    <source>
        <dbReference type="SAM" id="MobiDB-lite"/>
    </source>
</evidence>